<protein>
    <submittedName>
        <fullName evidence="3">Acyl carrier protein</fullName>
    </submittedName>
</protein>
<sequence>MTVPDLHPEPRPDLQHESRPDPYPELHRELADLVVEAADGQISAEEALADEPEPLGLLGLTSLGFVRLIQAIEGRYGVVVEMDDDLSALDTVPALADYLRERGVE</sequence>
<evidence type="ECO:0000259" key="2">
    <source>
        <dbReference type="PROSITE" id="PS50075"/>
    </source>
</evidence>
<dbReference type="STRING" id="310782.SAMN05216499_11674"/>
<feature type="region of interest" description="Disordered" evidence="1">
    <location>
        <begin position="1"/>
        <end position="24"/>
    </location>
</feature>
<evidence type="ECO:0000256" key="1">
    <source>
        <dbReference type="SAM" id="MobiDB-lite"/>
    </source>
</evidence>
<dbReference type="Gene3D" id="1.10.1200.10">
    <property type="entry name" value="ACP-like"/>
    <property type="match status" value="1"/>
</dbReference>
<reference evidence="3 4" key="1">
    <citation type="submission" date="2016-11" db="EMBL/GenBank/DDBJ databases">
        <authorList>
            <person name="Jaros S."/>
            <person name="Januszkiewicz K."/>
            <person name="Wedrychowicz H."/>
        </authorList>
    </citation>
    <scope>NUCLEOTIDE SEQUENCE [LARGE SCALE GENOMIC DNA]</scope>
    <source>
        <strain evidence="3 4">CGMCC 4.2025</strain>
    </source>
</reference>
<dbReference type="InterPro" id="IPR009081">
    <property type="entry name" value="PP-bd_ACP"/>
</dbReference>
<proteinExistence type="predicted"/>
<evidence type="ECO:0000313" key="3">
    <source>
        <dbReference type="EMBL" id="SHM91286.1"/>
    </source>
</evidence>
<gene>
    <name evidence="3" type="ORF">SAMN05216499_11674</name>
</gene>
<dbReference type="RefSeq" id="WP_073500848.1">
    <property type="nucleotide sequence ID" value="NZ_FRBI01000016.1"/>
</dbReference>
<dbReference type="Proteomes" id="UP000184111">
    <property type="component" value="Unassembled WGS sequence"/>
</dbReference>
<accession>A0A1M7MLD7</accession>
<dbReference type="SUPFAM" id="SSF47336">
    <property type="entry name" value="ACP-like"/>
    <property type="match status" value="1"/>
</dbReference>
<dbReference type="InterPro" id="IPR036736">
    <property type="entry name" value="ACP-like_sf"/>
</dbReference>
<evidence type="ECO:0000313" key="4">
    <source>
        <dbReference type="Proteomes" id="UP000184111"/>
    </source>
</evidence>
<feature type="domain" description="Carrier" evidence="2">
    <location>
        <begin position="25"/>
        <end position="103"/>
    </location>
</feature>
<dbReference type="Pfam" id="PF00550">
    <property type="entry name" value="PP-binding"/>
    <property type="match status" value="1"/>
</dbReference>
<keyword evidence="4" id="KW-1185">Reference proteome</keyword>
<name>A0A1M7MLD7_9ACTN</name>
<dbReference type="OrthoDB" id="4267609at2"/>
<dbReference type="EMBL" id="FRBI01000016">
    <property type="protein sequence ID" value="SHM91286.1"/>
    <property type="molecule type" value="Genomic_DNA"/>
</dbReference>
<organism evidence="3 4">
    <name type="scientific">Actinacidiphila paucisporea</name>
    <dbReference type="NCBI Taxonomy" id="310782"/>
    <lineage>
        <taxon>Bacteria</taxon>
        <taxon>Bacillati</taxon>
        <taxon>Actinomycetota</taxon>
        <taxon>Actinomycetes</taxon>
        <taxon>Kitasatosporales</taxon>
        <taxon>Streptomycetaceae</taxon>
        <taxon>Actinacidiphila</taxon>
    </lineage>
</organism>
<dbReference type="AlphaFoldDB" id="A0A1M7MLD7"/>
<dbReference type="PROSITE" id="PS50075">
    <property type="entry name" value="CARRIER"/>
    <property type="match status" value="1"/>
</dbReference>